<name>A0A822XLQ6_NELNU</name>
<proteinExistence type="predicted"/>
<evidence type="ECO:0000313" key="1">
    <source>
        <dbReference type="EMBL" id="DAD20121.1"/>
    </source>
</evidence>
<keyword evidence="2" id="KW-1185">Reference proteome</keyword>
<dbReference type="Proteomes" id="UP000607653">
    <property type="component" value="Unassembled WGS sequence"/>
</dbReference>
<dbReference type="EMBL" id="DUZY01000001">
    <property type="protein sequence ID" value="DAD20121.1"/>
    <property type="molecule type" value="Genomic_DNA"/>
</dbReference>
<organism evidence="1 2">
    <name type="scientific">Nelumbo nucifera</name>
    <name type="common">Sacred lotus</name>
    <dbReference type="NCBI Taxonomy" id="4432"/>
    <lineage>
        <taxon>Eukaryota</taxon>
        <taxon>Viridiplantae</taxon>
        <taxon>Streptophyta</taxon>
        <taxon>Embryophyta</taxon>
        <taxon>Tracheophyta</taxon>
        <taxon>Spermatophyta</taxon>
        <taxon>Magnoliopsida</taxon>
        <taxon>Proteales</taxon>
        <taxon>Nelumbonaceae</taxon>
        <taxon>Nelumbo</taxon>
    </lineage>
</organism>
<gene>
    <name evidence="1" type="ORF">HUJ06_021584</name>
</gene>
<protein>
    <submittedName>
        <fullName evidence="1">Uncharacterized protein</fullName>
    </submittedName>
</protein>
<comment type="caution">
    <text evidence="1">The sequence shown here is derived from an EMBL/GenBank/DDBJ whole genome shotgun (WGS) entry which is preliminary data.</text>
</comment>
<sequence>MLLRLPNIKFVIVTLGEGGCIMLERSINGEYANI</sequence>
<accession>A0A822XLQ6</accession>
<reference evidence="1 2" key="1">
    <citation type="journal article" date="2020" name="Mol. Biol. Evol.">
        <title>Distinct Expression and Methylation Patterns for Genes with Different Fates following a Single Whole-Genome Duplication in Flowering Plants.</title>
        <authorList>
            <person name="Shi T."/>
            <person name="Rahmani R.S."/>
            <person name="Gugger P.F."/>
            <person name="Wang M."/>
            <person name="Li H."/>
            <person name="Zhang Y."/>
            <person name="Li Z."/>
            <person name="Wang Q."/>
            <person name="Van de Peer Y."/>
            <person name="Marchal K."/>
            <person name="Chen J."/>
        </authorList>
    </citation>
    <scope>NUCLEOTIDE SEQUENCE [LARGE SCALE GENOMIC DNA]</scope>
    <source>
        <tissue evidence="1">Leaf</tissue>
    </source>
</reference>
<dbReference type="AlphaFoldDB" id="A0A822XLQ6"/>
<evidence type="ECO:0000313" key="2">
    <source>
        <dbReference type="Proteomes" id="UP000607653"/>
    </source>
</evidence>